<feature type="signal peptide" evidence="1">
    <location>
        <begin position="1"/>
        <end position="26"/>
    </location>
</feature>
<evidence type="ECO:0000313" key="2">
    <source>
        <dbReference type="EMBL" id="GFJ90360.1"/>
    </source>
</evidence>
<dbReference type="EMBL" id="BLPG01000001">
    <property type="protein sequence ID" value="GFJ90360.1"/>
    <property type="molecule type" value="Genomic_DNA"/>
</dbReference>
<feature type="chain" id="PRO_5038422741" description="ScyD/ScyE family protein" evidence="1">
    <location>
        <begin position="27"/>
        <end position="378"/>
    </location>
</feature>
<protein>
    <recommendedName>
        <fullName evidence="4">ScyD/ScyE family protein</fullName>
    </recommendedName>
</protein>
<dbReference type="InterPro" id="IPR048031">
    <property type="entry name" value="ScyD/ScyE-like"/>
</dbReference>
<dbReference type="InterPro" id="IPR011042">
    <property type="entry name" value="6-blade_b-propeller_TolB-like"/>
</dbReference>
<evidence type="ECO:0000313" key="3">
    <source>
        <dbReference type="Proteomes" id="UP000482960"/>
    </source>
</evidence>
<evidence type="ECO:0000256" key="1">
    <source>
        <dbReference type="SAM" id="SignalP"/>
    </source>
</evidence>
<dbReference type="Proteomes" id="UP000482960">
    <property type="component" value="Unassembled WGS sequence"/>
</dbReference>
<dbReference type="Gene3D" id="2.120.10.30">
    <property type="entry name" value="TolB, C-terminal domain"/>
    <property type="match status" value="1"/>
</dbReference>
<name>A0A6V8L489_9ACTN</name>
<gene>
    <name evidence="2" type="ORF">Prum_040020</name>
</gene>
<keyword evidence="3" id="KW-1185">Reference proteome</keyword>
<sequence>MSLRRIVPVGFLAAALVVVGAPAASATTGAEGKPSVTVIAKRLDNPRGIAVGWHGQLYVAEAGKGGAGPCVSSPEDPEAQVCLGLSGAVTALSPHHRGKWKQKRVVKGLPSVAETDGSFALGLHDIAPVHPGFLLGTIGLGGTPEVRASLGPNARLLGHLVGMRLKRHGSDVKPIADLAAYEAANNPVGEIDSNPYGLLATPFGAYATDAGGNDLLRVDKRGNISTVAIFPDRPVTVPNLPPDFPMQAVPTTVTRGPDGALYVGQLTGFPFPVGAANVYRIVPGQQPEVFLSGFTNIIDIAFDRWGRLLVLQITKNGITSGDPTGALIRVDLKSGQRTELAAGKLTFPGGVAIGHDGSIYVTNKSVLPGAGEVLRIRA</sequence>
<dbReference type="RefSeq" id="WP_173077723.1">
    <property type="nucleotide sequence ID" value="NZ_BAABJB010000024.1"/>
</dbReference>
<accession>A0A6V8L489</accession>
<evidence type="ECO:0008006" key="4">
    <source>
        <dbReference type="Google" id="ProtNLM"/>
    </source>
</evidence>
<dbReference type="AlphaFoldDB" id="A0A6V8L489"/>
<comment type="caution">
    <text evidence="2">The sequence shown here is derived from an EMBL/GenBank/DDBJ whole genome shotgun (WGS) entry which is preliminary data.</text>
</comment>
<reference evidence="2 3" key="2">
    <citation type="submission" date="2020-03" db="EMBL/GenBank/DDBJ databases">
        <authorList>
            <person name="Ichikawa N."/>
            <person name="Kimura A."/>
            <person name="Kitahashi Y."/>
            <person name="Uohara A."/>
        </authorList>
    </citation>
    <scope>NUCLEOTIDE SEQUENCE [LARGE SCALE GENOMIC DNA]</scope>
    <source>
        <strain evidence="2 3">NBRC 108638</strain>
    </source>
</reference>
<dbReference type="NCBIfam" id="NF033206">
    <property type="entry name" value="ScyE_fam"/>
    <property type="match status" value="1"/>
</dbReference>
<reference evidence="2 3" key="1">
    <citation type="submission" date="2020-03" db="EMBL/GenBank/DDBJ databases">
        <title>Whole genome shotgun sequence of Phytohabitans rumicis NBRC 108638.</title>
        <authorList>
            <person name="Komaki H."/>
            <person name="Tamura T."/>
        </authorList>
    </citation>
    <scope>NUCLEOTIDE SEQUENCE [LARGE SCALE GENOMIC DNA]</scope>
    <source>
        <strain evidence="2 3">NBRC 108638</strain>
    </source>
</reference>
<keyword evidence="1" id="KW-0732">Signal</keyword>
<organism evidence="2 3">
    <name type="scientific">Phytohabitans rumicis</name>
    <dbReference type="NCBI Taxonomy" id="1076125"/>
    <lineage>
        <taxon>Bacteria</taxon>
        <taxon>Bacillati</taxon>
        <taxon>Actinomycetota</taxon>
        <taxon>Actinomycetes</taxon>
        <taxon>Micromonosporales</taxon>
        <taxon>Micromonosporaceae</taxon>
    </lineage>
</organism>
<proteinExistence type="predicted"/>
<dbReference type="SUPFAM" id="SSF63829">
    <property type="entry name" value="Calcium-dependent phosphotriesterase"/>
    <property type="match status" value="2"/>
</dbReference>